<organism evidence="5 6">
    <name type="scientific">Streptomyces kronopolitis</name>
    <dbReference type="NCBI Taxonomy" id="1612435"/>
    <lineage>
        <taxon>Bacteria</taxon>
        <taxon>Bacillati</taxon>
        <taxon>Actinomycetota</taxon>
        <taxon>Actinomycetes</taxon>
        <taxon>Kitasatosporales</taxon>
        <taxon>Streptomycetaceae</taxon>
        <taxon>Streptomyces</taxon>
    </lineage>
</organism>
<keyword evidence="6" id="KW-1185">Reference proteome</keyword>
<evidence type="ECO:0000256" key="3">
    <source>
        <dbReference type="SAM" id="SignalP"/>
    </source>
</evidence>
<evidence type="ECO:0000259" key="4">
    <source>
        <dbReference type="Pfam" id="PF00150"/>
    </source>
</evidence>
<dbReference type="EMBL" id="BMND01000001">
    <property type="protein sequence ID" value="GGN32708.1"/>
    <property type="molecule type" value="Genomic_DNA"/>
</dbReference>
<comment type="caution">
    <text evidence="5">The sequence shown here is derived from an EMBL/GenBank/DDBJ whole genome shotgun (WGS) entry which is preliminary data.</text>
</comment>
<dbReference type="Pfam" id="PF00150">
    <property type="entry name" value="Cellulase"/>
    <property type="match status" value="1"/>
</dbReference>
<dbReference type="GeneID" id="301546219"/>
<gene>
    <name evidence="5" type="ORF">GCM10012285_03090</name>
</gene>
<keyword evidence="2" id="KW-0326">Glycosidase</keyword>
<feature type="chain" id="PRO_5046888322" evidence="3">
    <location>
        <begin position="36"/>
        <end position="688"/>
    </location>
</feature>
<evidence type="ECO:0000256" key="2">
    <source>
        <dbReference type="ARBA" id="ARBA00023295"/>
    </source>
</evidence>
<dbReference type="PANTHER" id="PTHR31308:SF5">
    <property type="entry name" value="ERGOSTERYL-BETA-GLUCOSIDASE"/>
    <property type="match status" value="1"/>
</dbReference>
<proteinExistence type="predicted"/>
<dbReference type="RefSeq" id="WP_189095621.1">
    <property type="nucleotide sequence ID" value="NZ_BMND01000001.1"/>
</dbReference>
<protein>
    <submittedName>
        <fullName evidence="5">Endoglycosylceramidase</fullName>
    </submittedName>
</protein>
<sequence>MHHKARSASRTRRTPLLLTALLGVVTTLSTSPARAGEVHHSLDYEWQPGAARISIGDKTVVQDLGPLGKASVTDKVFRDGTGREVSLRGWNTSGETKIAEAGFKPFKTTADAAAAFQQMRNLTGADTVRFLISWEGVNPRPGVIDHDYLDKVAAQIKEATSRGLYVLLDWHQDLYSRHLWHKDSWFTGNGAPRWAVPGGKEYCGVVCPHWAMNLQTNELIRSAYRSFWKNTPITDLDSPAGPLPAGTPAEQTRVQDAFVWQMTQALEYLSPQLHAEDRDHFLGVDPFNEPADGGVVGSDWSRFDNDFLWPFYQRVRKVMNDTGFSTQQVFAEPLVFWNSQAGVFAPATGGHYLKQKPGPGFVFNSHFYDSGRMGPNPDGVDNNTYLPQLQDVRNEARYLGIPMFLSEYGMWLNGIGAKDTDRIIKATYQGMEQSDQWKAANGPNRIDPYTPLISGTQWHWDIYHDKHHETMNGNPDKVLTKGDGWNDENFSVVDKGSGPVSFTVDPANTERVYPRAVQGDLMNFTYNDMAKDGWKTPLDWYGLAPQGTDSHYFQGKKFALVTWRSRHSAAPTEIALPPGFDPASTAVITEKTTRFGFGAQDEAPKNLPDEVLLTQDSGTDASTARGRRLMVWDDPETGETDDTWHYAVVVADPSASDRADLTRIQSQLNRSIVRDHKNPVELLGKLDH</sequence>
<accession>A0ABQ2IYG9</accession>
<dbReference type="InterPro" id="IPR001547">
    <property type="entry name" value="Glyco_hydro_5"/>
</dbReference>
<reference evidence="6" key="1">
    <citation type="journal article" date="2019" name="Int. J. Syst. Evol. Microbiol.">
        <title>The Global Catalogue of Microorganisms (GCM) 10K type strain sequencing project: providing services to taxonomists for standard genome sequencing and annotation.</title>
        <authorList>
            <consortium name="The Broad Institute Genomics Platform"/>
            <consortium name="The Broad Institute Genome Sequencing Center for Infectious Disease"/>
            <person name="Wu L."/>
            <person name="Ma J."/>
        </authorList>
    </citation>
    <scope>NUCLEOTIDE SEQUENCE [LARGE SCALE GENOMIC DNA]</scope>
    <source>
        <strain evidence="6">CGMCC 4.7323</strain>
    </source>
</reference>
<evidence type="ECO:0000256" key="1">
    <source>
        <dbReference type="ARBA" id="ARBA00022801"/>
    </source>
</evidence>
<name>A0ABQ2IYG9_9ACTN</name>
<feature type="domain" description="Glycoside hydrolase family 5" evidence="4">
    <location>
        <begin position="80"/>
        <end position="183"/>
    </location>
</feature>
<evidence type="ECO:0000313" key="5">
    <source>
        <dbReference type="EMBL" id="GGN32708.1"/>
    </source>
</evidence>
<keyword evidence="1" id="KW-0378">Hydrolase</keyword>
<feature type="signal peptide" evidence="3">
    <location>
        <begin position="1"/>
        <end position="35"/>
    </location>
</feature>
<dbReference type="PANTHER" id="PTHR31308">
    <property type="match status" value="1"/>
</dbReference>
<evidence type="ECO:0000313" key="6">
    <source>
        <dbReference type="Proteomes" id="UP000600080"/>
    </source>
</evidence>
<dbReference type="SUPFAM" id="SSF51445">
    <property type="entry name" value="(Trans)glycosidases"/>
    <property type="match status" value="1"/>
</dbReference>
<dbReference type="Gene3D" id="3.20.20.80">
    <property type="entry name" value="Glycosidases"/>
    <property type="match status" value="1"/>
</dbReference>
<dbReference type="InterPro" id="IPR017853">
    <property type="entry name" value="GH"/>
</dbReference>
<keyword evidence="3" id="KW-0732">Signal</keyword>
<dbReference type="InterPro" id="IPR052066">
    <property type="entry name" value="Glycosphingolipid_Hydrolases"/>
</dbReference>
<dbReference type="Proteomes" id="UP000600080">
    <property type="component" value="Unassembled WGS sequence"/>
</dbReference>